<dbReference type="InterPro" id="IPR000340">
    <property type="entry name" value="Dual-sp_phosphatase_cat-dom"/>
</dbReference>
<gene>
    <name evidence="6" type="ORF">GHT06_012996</name>
</gene>
<feature type="compositionally biased region" description="Polar residues" evidence="3">
    <location>
        <begin position="276"/>
        <end position="293"/>
    </location>
</feature>
<evidence type="ECO:0000313" key="7">
    <source>
        <dbReference type="Proteomes" id="UP000820818"/>
    </source>
</evidence>
<dbReference type="InterPro" id="IPR029021">
    <property type="entry name" value="Prot-tyrosine_phosphatase-like"/>
</dbReference>
<dbReference type="EMBL" id="WJBH02000003">
    <property type="protein sequence ID" value="KAI9562031.1"/>
    <property type="molecule type" value="Genomic_DNA"/>
</dbReference>
<feature type="compositionally biased region" description="Polar residues" evidence="3">
    <location>
        <begin position="247"/>
        <end position="257"/>
    </location>
</feature>
<feature type="region of interest" description="Disordered" evidence="3">
    <location>
        <begin position="201"/>
        <end position="297"/>
    </location>
</feature>
<feature type="compositionally biased region" description="Low complexity" evidence="3">
    <location>
        <begin position="384"/>
        <end position="393"/>
    </location>
</feature>
<keyword evidence="1" id="KW-0378">Hydrolase</keyword>
<dbReference type="PROSITE" id="PS50056">
    <property type="entry name" value="TYR_PHOSPHATASE_2"/>
    <property type="match status" value="1"/>
</dbReference>
<organism evidence="6 7">
    <name type="scientific">Daphnia sinensis</name>
    <dbReference type="NCBI Taxonomy" id="1820382"/>
    <lineage>
        <taxon>Eukaryota</taxon>
        <taxon>Metazoa</taxon>
        <taxon>Ecdysozoa</taxon>
        <taxon>Arthropoda</taxon>
        <taxon>Crustacea</taxon>
        <taxon>Branchiopoda</taxon>
        <taxon>Diplostraca</taxon>
        <taxon>Cladocera</taxon>
        <taxon>Anomopoda</taxon>
        <taxon>Daphniidae</taxon>
        <taxon>Daphnia</taxon>
        <taxon>Daphnia similis group</taxon>
    </lineage>
</organism>
<proteinExistence type="predicted"/>
<evidence type="ECO:0000313" key="6">
    <source>
        <dbReference type="EMBL" id="KAI9562031.1"/>
    </source>
</evidence>
<feature type="domain" description="Tyrosine-protein phosphatase" evidence="4">
    <location>
        <begin position="30"/>
        <end position="183"/>
    </location>
</feature>
<evidence type="ECO:0000256" key="2">
    <source>
        <dbReference type="ARBA" id="ARBA00022912"/>
    </source>
</evidence>
<dbReference type="Proteomes" id="UP000820818">
    <property type="component" value="Linkage Group LG3"/>
</dbReference>
<dbReference type="GO" id="GO:0004651">
    <property type="term" value="F:polynucleotide 5'-phosphatase activity"/>
    <property type="evidence" value="ECO:0007669"/>
    <property type="project" value="TreeGrafter"/>
</dbReference>
<dbReference type="InterPro" id="IPR003595">
    <property type="entry name" value="Tyr_Pase_cat"/>
</dbReference>
<sequence>MGKGKNSLPDRWLDYISIGQEIRGVPIIACKVPLREDILRLSLRREHWFTPDNLVEMVPNVGCIVDLTATNRYYNPRVFIERGIHHEKIFCAGHVVPTSKTVRRFFQVVDHFLHNISSRGKVLMVHCTHGLNRTGYLVSRYMVERRGFLPADAIAAFNEARGHCIERENYIEDLHRRNTCINPLPLYQNSGADYHDHEQACANYEQEEERPSSSNGYNRYDGQARRSEPYEQPPFDGHRDAQRHSHPTYNARPSSAGQHWRHGQGSGNRSHGHPSQHVNKPSTTAYQGRTNSPVLPVGYDARYKSTYYRNMTSSEVPAAPKHIRFTDHSSAHESETQMDYWGDRPNSANGNRSRSNVNQSAQQGGNARPISPAVQVVSERRSKSSVSAVASSSKVRERSRNRRDVPDSPSIEVIYDSHVTQPGQHQEHRRPSSKEKPRDQRDRSESEQADHRASTKKMRHKTAKRVNAASNGGRSNDVD</sequence>
<feature type="compositionally biased region" description="Basic and acidic residues" evidence="3">
    <location>
        <begin position="425"/>
        <end position="453"/>
    </location>
</feature>
<feature type="domain" description="Tyrosine specific protein phosphatases" evidence="5">
    <location>
        <begin position="103"/>
        <end position="172"/>
    </location>
</feature>
<feature type="region of interest" description="Disordered" evidence="3">
    <location>
        <begin position="328"/>
        <end position="479"/>
    </location>
</feature>
<feature type="compositionally biased region" description="Basic residues" evidence="3">
    <location>
        <begin position="454"/>
        <end position="464"/>
    </location>
</feature>
<evidence type="ECO:0008006" key="8">
    <source>
        <dbReference type="Google" id="ProtNLM"/>
    </source>
</evidence>
<dbReference type="Gene3D" id="3.90.190.10">
    <property type="entry name" value="Protein tyrosine phosphatase superfamily"/>
    <property type="match status" value="1"/>
</dbReference>
<comment type="caution">
    <text evidence="6">The sequence shown here is derived from an EMBL/GenBank/DDBJ whole genome shotgun (WGS) entry which is preliminary data.</text>
</comment>
<dbReference type="AlphaFoldDB" id="A0AAD5LFW4"/>
<protein>
    <recommendedName>
        <fullName evidence="8">RNA/RNP complex-1-interacting phosphatase</fullName>
    </recommendedName>
</protein>
<dbReference type="InterPro" id="IPR000387">
    <property type="entry name" value="Tyr_Pase_dom"/>
</dbReference>
<dbReference type="SMART" id="SM00404">
    <property type="entry name" value="PTPc_motif"/>
    <property type="match status" value="1"/>
</dbReference>
<feature type="compositionally biased region" description="Basic and acidic residues" evidence="3">
    <location>
        <begin position="394"/>
        <end position="406"/>
    </location>
</feature>
<evidence type="ECO:0000256" key="3">
    <source>
        <dbReference type="SAM" id="MobiDB-lite"/>
    </source>
</evidence>
<dbReference type="SMART" id="SM00195">
    <property type="entry name" value="DSPc"/>
    <property type="match status" value="1"/>
</dbReference>
<name>A0AAD5LFW4_9CRUS</name>
<evidence type="ECO:0000259" key="4">
    <source>
        <dbReference type="PROSITE" id="PS50054"/>
    </source>
</evidence>
<keyword evidence="7" id="KW-1185">Reference proteome</keyword>
<dbReference type="PANTHER" id="PTHR10367">
    <property type="entry name" value="MRNA-CAPPING ENZYME"/>
    <property type="match status" value="1"/>
</dbReference>
<dbReference type="PROSITE" id="PS50054">
    <property type="entry name" value="TYR_PHOSPHATASE_DUAL"/>
    <property type="match status" value="1"/>
</dbReference>
<dbReference type="PANTHER" id="PTHR10367:SF9">
    <property type="entry name" value="DUAL-SPECIFICITY PHOSPHATASE 11 (RNA_RNP COMPLEX 1-INTERACTING)"/>
    <property type="match status" value="1"/>
</dbReference>
<dbReference type="InterPro" id="IPR051029">
    <property type="entry name" value="mRNA_Capping_Enz/RNA_Phosphat"/>
</dbReference>
<dbReference type="Pfam" id="PF00782">
    <property type="entry name" value="DSPc"/>
    <property type="match status" value="1"/>
</dbReference>
<feature type="compositionally biased region" description="Polar residues" evidence="3">
    <location>
        <begin position="346"/>
        <end position="365"/>
    </location>
</feature>
<dbReference type="InterPro" id="IPR020422">
    <property type="entry name" value="TYR_PHOSPHATASE_DUAL_dom"/>
</dbReference>
<evidence type="ECO:0000259" key="5">
    <source>
        <dbReference type="PROSITE" id="PS50056"/>
    </source>
</evidence>
<dbReference type="SUPFAM" id="SSF52799">
    <property type="entry name" value="(Phosphotyrosine protein) phosphatases II"/>
    <property type="match status" value="1"/>
</dbReference>
<dbReference type="PROSITE" id="PS00383">
    <property type="entry name" value="TYR_PHOSPHATASE_1"/>
    <property type="match status" value="1"/>
</dbReference>
<dbReference type="GO" id="GO:0004721">
    <property type="term" value="F:phosphoprotein phosphatase activity"/>
    <property type="evidence" value="ECO:0007669"/>
    <property type="project" value="UniProtKB-KW"/>
</dbReference>
<feature type="compositionally biased region" description="Polar residues" evidence="3">
    <location>
        <begin position="468"/>
        <end position="479"/>
    </location>
</feature>
<accession>A0AAD5LFW4</accession>
<evidence type="ECO:0000256" key="1">
    <source>
        <dbReference type="ARBA" id="ARBA00022801"/>
    </source>
</evidence>
<reference evidence="6 7" key="1">
    <citation type="submission" date="2022-05" db="EMBL/GenBank/DDBJ databases">
        <title>A multi-omics perspective on studying reproductive biology in Daphnia sinensis.</title>
        <authorList>
            <person name="Jia J."/>
        </authorList>
    </citation>
    <scope>NUCLEOTIDE SEQUENCE [LARGE SCALE GENOMIC DNA]</scope>
    <source>
        <strain evidence="6 7">WSL</strain>
    </source>
</reference>
<dbReference type="InterPro" id="IPR016130">
    <property type="entry name" value="Tyr_Pase_AS"/>
</dbReference>
<keyword evidence="2" id="KW-0904">Protein phosphatase</keyword>